<feature type="transmembrane region" description="Helical" evidence="2">
    <location>
        <begin position="61"/>
        <end position="80"/>
    </location>
</feature>
<sequence length="105" mass="11752">MRDNMPKRTLWWGIGLSVGGALMILLVPQLMYGTVSPQTQPEVGQTILSIVQLVLNVVRQLVLPLGTALIAASLVMFYLGGRSKPTDDDRPKRWVLPEPERRTER</sequence>
<keyword evidence="2" id="KW-0812">Transmembrane</keyword>
<organism evidence="3 4">
    <name type="scientific">Agromyces fucosus</name>
    <dbReference type="NCBI Taxonomy" id="41985"/>
    <lineage>
        <taxon>Bacteria</taxon>
        <taxon>Bacillati</taxon>
        <taxon>Actinomycetota</taxon>
        <taxon>Actinomycetes</taxon>
        <taxon>Micrococcales</taxon>
        <taxon>Microbacteriaceae</taxon>
        <taxon>Agromyces</taxon>
    </lineage>
</organism>
<evidence type="ECO:0000256" key="2">
    <source>
        <dbReference type="SAM" id="Phobius"/>
    </source>
</evidence>
<dbReference type="AlphaFoldDB" id="A0A4Q2JKJ2"/>
<dbReference type="EMBL" id="SDPO01000003">
    <property type="protein sequence ID" value="RXZ47394.1"/>
    <property type="molecule type" value="Genomic_DNA"/>
</dbReference>
<protein>
    <submittedName>
        <fullName evidence="3">Uncharacterized protein</fullName>
    </submittedName>
</protein>
<proteinExistence type="predicted"/>
<reference evidence="3 4" key="1">
    <citation type="submission" date="2019-01" db="EMBL/GenBank/DDBJ databases">
        <authorList>
            <person name="Li J."/>
        </authorList>
    </citation>
    <scope>NUCLEOTIDE SEQUENCE [LARGE SCALE GENOMIC DNA]</scope>
    <source>
        <strain evidence="3 4">CCUG 35506</strain>
    </source>
</reference>
<feature type="transmembrane region" description="Helical" evidence="2">
    <location>
        <begin position="12"/>
        <end position="32"/>
    </location>
</feature>
<feature type="region of interest" description="Disordered" evidence="1">
    <location>
        <begin position="82"/>
        <end position="105"/>
    </location>
</feature>
<evidence type="ECO:0000313" key="3">
    <source>
        <dbReference type="EMBL" id="RXZ47394.1"/>
    </source>
</evidence>
<keyword evidence="2" id="KW-1133">Transmembrane helix</keyword>
<comment type="caution">
    <text evidence="3">The sequence shown here is derived from an EMBL/GenBank/DDBJ whole genome shotgun (WGS) entry which is preliminary data.</text>
</comment>
<dbReference type="OrthoDB" id="5007569at2"/>
<dbReference type="Proteomes" id="UP000292935">
    <property type="component" value="Unassembled WGS sequence"/>
</dbReference>
<keyword evidence="2" id="KW-0472">Membrane</keyword>
<accession>A0A4Q2JKJ2</accession>
<name>A0A4Q2JKJ2_9MICO</name>
<gene>
    <name evidence="3" type="ORF">ESP57_12525</name>
</gene>
<evidence type="ECO:0000313" key="4">
    <source>
        <dbReference type="Proteomes" id="UP000292935"/>
    </source>
</evidence>
<evidence type="ECO:0000256" key="1">
    <source>
        <dbReference type="SAM" id="MobiDB-lite"/>
    </source>
</evidence>
<dbReference type="RefSeq" id="WP_129231827.1">
    <property type="nucleotide sequence ID" value="NZ_SDPO01000003.1"/>
</dbReference>
<keyword evidence="4" id="KW-1185">Reference proteome</keyword>